<dbReference type="STRING" id="112268.A0A182W3E5"/>
<feature type="region of interest" description="Disordered" evidence="4">
    <location>
        <begin position="1790"/>
        <end position="1847"/>
    </location>
</feature>
<accession>A0A182W3E5</accession>
<dbReference type="InterPro" id="IPR043573">
    <property type="entry name" value="Fig4-like"/>
</dbReference>
<keyword evidence="7" id="KW-1185">Reference proteome</keyword>
<dbReference type="Proteomes" id="UP000075920">
    <property type="component" value="Unassembled WGS sequence"/>
</dbReference>
<feature type="compositionally biased region" description="Low complexity" evidence="4">
    <location>
        <begin position="701"/>
        <end position="720"/>
    </location>
</feature>
<dbReference type="Gene3D" id="3.40.50.1820">
    <property type="entry name" value="alpha/beta hydrolase"/>
    <property type="match status" value="1"/>
</dbReference>
<feature type="region of interest" description="Disordered" evidence="4">
    <location>
        <begin position="684"/>
        <end position="723"/>
    </location>
</feature>
<keyword evidence="2" id="KW-0378">Hydrolase</keyword>
<feature type="compositionally biased region" description="Low complexity" evidence="4">
    <location>
        <begin position="1801"/>
        <end position="1811"/>
    </location>
</feature>
<evidence type="ECO:0000256" key="1">
    <source>
        <dbReference type="ARBA" id="ARBA00004308"/>
    </source>
</evidence>
<dbReference type="GO" id="GO:0012505">
    <property type="term" value="C:endomembrane system"/>
    <property type="evidence" value="ECO:0007669"/>
    <property type="project" value="UniProtKB-SubCell"/>
</dbReference>
<feature type="compositionally biased region" description="Basic residues" evidence="4">
    <location>
        <begin position="480"/>
        <end position="489"/>
    </location>
</feature>
<dbReference type="PANTHER" id="PTHR45738:SF5">
    <property type="entry name" value="POLYPHOSPHOINOSITIDE PHOSPHATASE"/>
    <property type="match status" value="1"/>
</dbReference>
<evidence type="ECO:0000256" key="3">
    <source>
        <dbReference type="ARBA" id="ARBA00023136"/>
    </source>
</evidence>
<dbReference type="PROSITE" id="PS50275">
    <property type="entry name" value="SAC"/>
    <property type="match status" value="1"/>
</dbReference>
<protein>
    <recommendedName>
        <fullName evidence="5">SAC domain-containing protein</fullName>
    </recommendedName>
</protein>
<dbReference type="SUPFAM" id="SSF53474">
    <property type="entry name" value="alpha/beta-Hydrolases"/>
    <property type="match status" value="1"/>
</dbReference>
<dbReference type="Pfam" id="PF02383">
    <property type="entry name" value="Syja_N"/>
    <property type="match status" value="1"/>
</dbReference>
<dbReference type="GO" id="GO:0046856">
    <property type="term" value="P:phosphatidylinositol dephosphorylation"/>
    <property type="evidence" value="ECO:0007669"/>
    <property type="project" value="InterPro"/>
</dbReference>
<organism evidence="6 7">
    <name type="scientific">Anopheles minimus</name>
    <dbReference type="NCBI Taxonomy" id="112268"/>
    <lineage>
        <taxon>Eukaryota</taxon>
        <taxon>Metazoa</taxon>
        <taxon>Ecdysozoa</taxon>
        <taxon>Arthropoda</taxon>
        <taxon>Hexapoda</taxon>
        <taxon>Insecta</taxon>
        <taxon>Pterygota</taxon>
        <taxon>Neoptera</taxon>
        <taxon>Endopterygota</taxon>
        <taxon>Diptera</taxon>
        <taxon>Nematocera</taxon>
        <taxon>Culicoidea</taxon>
        <taxon>Culicidae</taxon>
        <taxon>Anophelinae</taxon>
        <taxon>Anopheles</taxon>
    </lineage>
</organism>
<dbReference type="GO" id="GO:0043813">
    <property type="term" value="F:phosphatidylinositol-3,5-bisphosphate 5-phosphatase activity"/>
    <property type="evidence" value="ECO:0007669"/>
    <property type="project" value="InterPro"/>
</dbReference>
<sequence length="1973" mass="219993">MEHSYTRDFRLLESSQTATTRTLMIHRPPQCPSCHTHSHDERIDLEESYNPPIPSYNEESARRAMQESENIVVTARNSVSDEEDWEQRMNTFGWSVQQFKLYDRVARLLDMDRLARLTNTEKQHEPVHRRTVIDKSVSRLRQALASVSWETRLTQWLHGLLMENLPPSYLAIYIDILQTLHAKLPLLVNKMIFGSSLNVGQELLGPVLKKPWEPIVSHKNRKLPGQPYIVIVPSVPNFSQPTARQQKWFSLFATMSSVIPIQGTQTKTNLDKQSLQLLAENMVTSTRAKIQHVRSNTPNRSIILVGFDAGSAIALQIGLVESVSCVICLGFSYNTYNGVRGTPDDHLVDIACPVLFVIGQNSARASHEEIEMLRERMSTQTSLVVVGAADECLRVSKSKRKIEGVTQSMVDNMVADEIADFAINCLVSPPRTKQSGVVGQFINGAFQSEPVSQVPRNEGDLAAQRKRKHAQDSKVDAKQQKKSHNRRTTKFTQPPESTSQSSQDQLDIAVQSILPTTPDKQIKSEKIILPLMNSDEVLKYESGATQIISARASTPIVLPALKRDSAHSGVLQQQNNVNVKLIESNQLIHLKPATGTTQKFYSIKSTSKPVVSVIGNASPSVNDSGISSAEISSPPKFTIVRSMGSAPTVFSSTGDGNAGKAAKDLSETNIFDLPIVFADNDGIIQEGSPEKPKQDIRPPSGAAVGPTTTVTTLGGSPTSGNVETSTVTVQSTGNRFITLQQPSSGVPLAIGKSKQLVVINKGTLKPVNPGMIMPVGTKINLPVAVASSASPASTAGTVVTAGTGGSAKFTKVILTKPLTAAGTSSGGVVKNLGELLSGSKIGFVNCAGGSGVKQTGTPVTINVINPYGGNKLQKTSTGKEPTGSGIVQGTSIGSTSIAGSIPIVGSNKILIKTTTSALSAASASSSMGARNLMLQKFNIVSTSTGTKQTLQCQTRPLNRPFWGWVNMMFNRVDRARLKKVGPDRLCAEWLLKNGAKAKFVKDSRTHVHFNALPEESLPVLMEELDGTDSGIMHIGFDHLEGLTRLRKVVLHNCVYIDDQALWKLRYVASTLEELQISKCGNVTDHGLLTLKKLAKLQHVKTFDLPYVKNMPSVEKTLQQAIPNCKFELNPSIQKVALFETKAKLYLIGSNSKETRFRVLEIDRRAPELTIYENPNELEKGDIRKFVQSRSFIRSISAYGVLGFVKFLEGYYLILVTKRTRCAFIGKHIIYTIKDTAMIRVNESSSKQMHPLEQRYVKMFNNVDLNSNFYFSYSYDLTHSLQYNLAAPKFVGTRCDIVRDEPLVWQNRTGEKITYAFRGVSRERFVWNAFHLKPMRDVIHKDWMLEIIHGFISQSSISIFGRQVYVCLIARRSTRYAGTRFLKRGANFHGDVANEVETEQIVLDGNRMCSFTQLRGSVPSHWSQDVSKMVPKPQIAIDLSDPYGETAGKHYQRLMFHYGAPVIILNLVKTREKRRHESLLSEEMHSTVSYLNQFLPPHLRIRYIDFDMARKSRGTGNVMEKLAKIAETVIQQTGMFYLDDERSQRQTGIVRVNCVDCLDRTNTAQFAIGKCVLAHQLYDLGFLKERKLEFESDCITMLENLYEDHGDTLALQYGGSQLVHRIKTYRKTAVWASQGNDIMQTLSRYYSNTFSDTEKQHSINLFLGYYIPSKAEVNKPLHIWDLETDFYIHNSRFDEIRQISSTPLTQWVSPFVMNCLPAAVSDENRVVKELIKIHSNDAEIIDYYSNFHYDYKLTSFEEHIDYQLSHLSRNLAPAFRSNFSPFEPIRRQQSTALKNPSLTGQSSTSSANSSSSDRSDDESESDEEDKSNRNTAPSSSNNSSRAEDPVTLSSMFPMTNDIYGFEIRMPKKADMLKYEKYAEINRISCSSGLPIRPVSPHQYNRHAQMNESGGLSICNNEIIIGSGTMEKDIPSDIAIPTVSEESIAVYEKYCMLKYTIMHEYRCDPKIQEYVSMFA</sequence>
<dbReference type="Gene3D" id="3.80.10.10">
    <property type="entry name" value="Ribonuclease Inhibitor"/>
    <property type="match status" value="1"/>
</dbReference>
<feature type="compositionally biased region" description="Basic and acidic residues" evidence="4">
    <location>
        <begin position="470"/>
        <end position="479"/>
    </location>
</feature>
<evidence type="ECO:0000256" key="4">
    <source>
        <dbReference type="SAM" id="MobiDB-lite"/>
    </source>
</evidence>
<feature type="region of interest" description="Disordered" evidence="4">
    <location>
        <begin position="449"/>
        <end position="504"/>
    </location>
</feature>
<feature type="compositionally biased region" description="Low complexity" evidence="4">
    <location>
        <begin position="492"/>
        <end position="504"/>
    </location>
</feature>
<dbReference type="PANTHER" id="PTHR45738">
    <property type="entry name" value="POLYPHOSPHOINOSITIDE PHOSPHATASE"/>
    <property type="match status" value="1"/>
</dbReference>
<dbReference type="InterPro" id="IPR032675">
    <property type="entry name" value="LRR_dom_sf"/>
</dbReference>
<dbReference type="InterPro" id="IPR029058">
    <property type="entry name" value="AB_hydrolase_fold"/>
</dbReference>
<dbReference type="SMART" id="SM00367">
    <property type="entry name" value="LRR_CC"/>
    <property type="match status" value="2"/>
</dbReference>
<dbReference type="EnsemblMetazoa" id="AMIN004856-RA">
    <property type="protein sequence ID" value="AMIN004856-PA"/>
    <property type="gene ID" value="AMIN004856"/>
</dbReference>
<evidence type="ECO:0000313" key="7">
    <source>
        <dbReference type="Proteomes" id="UP000075920"/>
    </source>
</evidence>
<evidence type="ECO:0000259" key="5">
    <source>
        <dbReference type="PROSITE" id="PS50275"/>
    </source>
</evidence>
<dbReference type="InterPro" id="IPR046879">
    <property type="entry name" value="KANL3/Tex30_Abhydrolase"/>
</dbReference>
<evidence type="ECO:0000313" key="6">
    <source>
        <dbReference type="EnsemblMetazoa" id="AMIN004856-PA"/>
    </source>
</evidence>
<feature type="compositionally biased region" description="Polar residues" evidence="4">
    <location>
        <begin position="1828"/>
        <end position="1839"/>
    </location>
</feature>
<comment type="subcellular location">
    <subcellularLocation>
        <location evidence="1">Endomembrane system</location>
    </subcellularLocation>
</comment>
<keyword evidence="3" id="KW-0472">Membrane</keyword>
<feature type="compositionally biased region" description="Polar residues" evidence="4">
    <location>
        <begin position="1790"/>
        <end position="1800"/>
    </location>
</feature>
<dbReference type="VEuPathDB" id="VectorBase:AMIN004856"/>
<dbReference type="SUPFAM" id="SSF52047">
    <property type="entry name" value="RNI-like"/>
    <property type="match status" value="1"/>
</dbReference>
<dbReference type="InterPro" id="IPR002013">
    <property type="entry name" value="SAC_dom"/>
</dbReference>
<evidence type="ECO:0000256" key="2">
    <source>
        <dbReference type="ARBA" id="ARBA00022801"/>
    </source>
</evidence>
<name>A0A182W3E5_9DIPT</name>
<feature type="domain" description="SAC" evidence="5">
    <location>
        <begin position="1259"/>
        <end position="1614"/>
    </location>
</feature>
<reference evidence="6" key="2">
    <citation type="submission" date="2020-05" db="UniProtKB">
        <authorList>
            <consortium name="EnsemblMetazoa"/>
        </authorList>
    </citation>
    <scope>IDENTIFICATION</scope>
    <source>
        <strain evidence="6">MINIMUS1</strain>
    </source>
</reference>
<dbReference type="Pfam" id="PF20408">
    <property type="entry name" value="Abhydrolase_11"/>
    <property type="match status" value="1"/>
</dbReference>
<proteinExistence type="predicted"/>
<dbReference type="FunFam" id="3.40.50.1820:FF:000147">
    <property type="entry name" value="uncharacterized protein LOC108093882 isoform X9"/>
    <property type="match status" value="1"/>
</dbReference>
<reference evidence="7" key="1">
    <citation type="submission" date="2013-03" db="EMBL/GenBank/DDBJ databases">
        <title>The Genome Sequence of Anopheles minimus MINIMUS1.</title>
        <authorList>
            <consortium name="The Broad Institute Genomics Platform"/>
            <person name="Neafsey D.E."/>
            <person name="Walton C."/>
            <person name="Walker B."/>
            <person name="Young S.K."/>
            <person name="Zeng Q."/>
            <person name="Gargeya S."/>
            <person name="Fitzgerald M."/>
            <person name="Haas B."/>
            <person name="Abouelleil A."/>
            <person name="Allen A.W."/>
            <person name="Alvarado L."/>
            <person name="Arachchi H.M."/>
            <person name="Berlin A.M."/>
            <person name="Chapman S.B."/>
            <person name="Gainer-Dewar J."/>
            <person name="Goldberg J."/>
            <person name="Griggs A."/>
            <person name="Gujja S."/>
            <person name="Hansen M."/>
            <person name="Howarth C."/>
            <person name="Imamovic A."/>
            <person name="Ireland A."/>
            <person name="Larimer J."/>
            <person name="McCowan C."/>
            <person name="Murphy C."/>
            <person name="Pearson M."/>
            <person name="Poon T.W."/>
            <person name="Priest M."/>
            <person name="Roberts A."/>
            <person name="Saif S."/>
            <person name="Shea T."/>
            <person name="Sisk P."/>
            <person name="Sykes S."/>
            <person name="Wortman J."/>
            <person name="Nusbaum C."/>
            <person name="Birren B."/>
        </authorList>
    </citation>
    <scope>NUCLEOTIDE SEQUENCE [LARGE SCALE GENOMIC DNA]</scope>
    <source>
        <strain evidence="7">MINIMUS1</strain>
    </source>
</reference>
<feature type="compositionally biased region" description="Acidic residues" evidence="4">
    <location>
        <begin position="1814"/>
        <end position="1824"/>
    </location>
</feature>
<dbReference type="InterPro" id="IPR006553">
    <property type="entry name" value="Leu-rich_rpt_Cys-con_subtyp"/>
</dbReference>